<keyword evidence="5" id="KW-1185">Reference proteome</keyword>
<dbReference type="OrthoDB" id="2812205at2"/>
<dbReference type="PROSITE" id="PS51781">
    <property type="entry name" value="SH3B"/>
    <property type="match status" value="1"/>
</dbReference>
<feature type="signal peptide" evidence="2">
    <location>
        <begin position="1"/>
        <end position="19"/>
    </location>
</feature>
<dbReference type="Pfam" id="PF08239">
    <property type="entry name" value="SH3_3"/>
    <property type="match status" value="1"/>
</dbReference>
<dbReference type="Gene3D" id="2.30.30.40">
    <property type="entry name" value="SH3 Domains"/>
    <property type="match status" value="1"/>
</dbReference>
<dbReference type="AlphaFoldDB" id="A0A1M7PN10"/>
<evidence type="ECO:0000256" key="2">
    <source>
        <dbReference type="SAM" id="SignalP"/>
    </source>
</evidence>
<sequence>MKKKFTIILLLLNSIIAISQETKYINANELNIRNGAGKNFEIVTKATKNEKVTVISENGNWTEIETENGVKGFVSTNFLSNSIKDNSDKKIGDYPITLIIIGIILIFTVLKIKKPSSTKSTAKKSVTKKIINKPKQIVVKEKVSGNDQKEIVEKEIFLCKNCGSQYGSISLLTLNNCKNTNGKHQLYEGKIKSQYNCKFCGSKYNSIFQMTINNCKKSPTGKHQPAL</sequence>
<dbReference type="EMBL" id="FRCL01000020">
    <property type="protein sequence ID" value="SHN18672.1"/>
    <property type="molecule type" value="Genomic_DNA"/>
</dbReference>
<keyword evidence="1" id="KW-1133">Transmembrane helix</keyword>
<dbReference type="SMART" id="SM00287">
    <property type="entry name" value="SH3b"/>
    <property type="match status" value="1"/>
</dbReference>
<name>A0A1M7PN10_9FLAO</name>
<accession>A0A1M7PN10</accession>
<reference evidence="5" key="1">
    <citation type="submission" date="2016-11" db="EMBL/GenBank/DDBJ databases">
        <authorList>
            <person name="Varghese N."/>
            <person name="Submissions S."/>
        </authorList>
    </citation>
    <scope>NUCLEOTIDE SEQUENCE [LARGE SCALE GENOMIC DNA]</scope>
    <source>
        <strain evidence="5">CGMCC 1.2749</strain>
    </source>
</reference>
<dbReference type="InterPro" id="IPR003646">
    <property type="entry name" value="SH3-like_bac-type"/>
</dbReference>
<proteinExistence type="predicted"/>
<dbReference type="RefSeq" id="WP_084538387.1">
    <property type="nucleotide sequence ID" value="NZ_FRCL01000020.1"/>
</dbReference>
<feature type="chain" id="PRO_5012161399" evidence="2">
    <location>
        <begin position="20"/>
        <end position="227"/>
    </location>
</feature>
<keyword evidence="1" id="KW-0472">Membrane</keyword>
<feature type="transmembrane region" description="Helical" evidence="1">
    <location>
        <begin position="94"/>
        <end position="112"/>
    </location>
</feature>
<evidence type="ECO:0000256" key="1">
    <source>
        <dbReference type="SAM" id="Phobius"/>
    </source>
</evidence>
<evidence type="ECO:0000259" key="3">
    <source>
        <dbReference type="PROSITE" id="PS51781"/>
    </source>
</evidence>
<protein>
    <submittedName>
        <fullName evidence="4">SH3 domain-containing protein</fullName>
    </submittedName>
</protein>
<evidence type="ECO:0000313" key="5">
    <source>
        <dbReference type="Proteomes" id="UP000184092"/>
    </source>
</evidence>
<organism evidence="4 5">
    <name type="scientific">Flavobacterium xinjiangense</name>
    <dbReference type="NCBI Taxonomy" id="178356"/>
    <lineage>
        <taxon>Bacteria</taxon>
        <taxon>Pseudomonadati</taxon>
        <taxon>Bacteroidota</taxon>
        <taxon>Flavobacteriia</taxon>
        <taxon>Flavobacteriales</taxon>
        <taxon>Flavobacteriaceae</taxon>
        <taxon>Flavobacterium</taxon>
    </lineage>
</organism>
<feature type="domain" description="SH3b" evidence="3">
    <location>
        <begin position="20"/>
        <end position="83"/>
    </location>
</feature>
<dbReference type="STRING" id="178356.SAMN05216269_12011"/>
<keyword evidence="1" id="KW-0812">Transmembrane</keyword>
<gene>
    <name evidence="4" type="ORF">SAMN05216269_12011</name>
</gene>
<evidence type="ECO:0000313" key="4">
    <source>
        <dbReference type="EMBL" id="SHN18672.1"/>
    </source>
</evidence>
<dbReference type="Proteomes" id="UP000184092">
    <property type="component" value="Unassembled WGS sequence"/>
</dbReference>
<keyword evidence="2" id="KW-0732">Signal</keyword>